<protein>
    <recommendedName>
        <fullName evidence="7">BHLH domain-containing protein</fullName>
    </recommendedName>
</protein>
<comment type="subcellular location">
    <subcellularLocation>
        <location evidence="1">Nucleus</location>
    </subcellularLocation>
</comment>
<dbReference type="EMBL" id="CAXLJM020000049">
    <property type="protein sequence ID" value="CAL8113097.1"/>
    <property type="molecule type" value="Genomic_DNA"/>
</dbReference>
<evidence type="ECO:0000256" key="4">
    <source>
        <dbReference type="ARBA" id="ARBA00022902"/>
    </source>
</evidence>
<dbReference type="Pfam" id="PF00010">
    <property type="entry name" value="HLH"/>
    <property type="match status" value="1"/>
</dbReference>
<evidence type="ECO:0000256" key="3">
    <source>
        <dbReference type="ARBA" id="ARBA00022782"/>
    </source>
</evidence>
<dbReference type="InterPro" id="IPR050359">
    <property type="entry name" value="bHLH_transcription_factors"/>
</dbReference>
<feature type="compositionally biased region" description="Basic residues" evidence="6">
    <location>
        <begin position="112"/>
        <end position="123"/>
    </location>
</feature>
<evidence type="ECO:0000313" key="8">
    <source>
        <dbReference type="EMBL" id="CAL8113097.1"/>
    </source>
</evidence>
<sequence>MSVHQNGYSQEGYTSYNSYYYYGHPPPPHHQPHPGTVYDESYVNTNYWPEEDESYSSSCQSGSPGEMTPTPSTCSSKDIYEDSQRHCLSSSQNMSSDIKPSLRPTQNTPVPVRKKGVGGRRKNEKPPTPVVLKKRRLAANARERRRMNGLNDAFDRLREVIPSLGSDHKLSKYETLQMAQTYINALRELSGAPKIQLK</sequence>
<keyword evidence="3" id="KW-0221">Differentiation</keyword>
<dbReference type="PROSITE" id="PS50888">
    <property type="entry name" value="BHLH"/>
    <property type="match status" value="1"/>
</dbReference>
<accession>A0ABP1R2U7</accession>
<feature type="compositionally biased region" description="Polar residues" evidence="6">
    <location>
        <begin position="86"/>
        <end position="109"/>
    </location>
</feature>
<organism evidence="8 9">
    <name type="scientific">Orchesella dallaii</name>
    <dbReference type="NCBI Taxonomy" id="48710"/>
    <lineage>
        <taxon>Eukaryota</taxon>
        <taxon>Metazoa</taxon>
        <taxon>Ecdysozoa</taxon>
        <taxon>Arthropoda</taxon>
        <taxon>Hexapoda</taxon>
        <taxon>Collembola</taxon>
        <taxon>Entomobryomorpha</taxon>
        <taxon>Entomobryoidea</taxon>
        <taxon>Orchesellidae</taxon>
        <taxon>Orchesellinae</taxon>
        <taxon>Orchesella</taxon>
    </lineage>
</organism>
<keyword evidence="4" id="KW-0524">Neurogenesis</keyword>
<dbReference type="Gene3D" id="4.10.280.10">
    <property type="entry name" value="Helix-loop-helix DNA-binding domain"/>
    <property type="match status" value="1"/>
</dbReference>
<feature type="compositionally biased region" description="Low complexity" evidence="6">
    <location>
        <begin position="55"/>
        <end position="66"/>
    </location>
</feature>
<dbReference type="SMART" id="SM00353">
    <property type="entry name" value="HLH"/>
    <property type="match status" value="1"/>
</dbReference>
<evidence type="ECO:0000259" key="7">
    <source>
        <dbReference type="PROSITE" id="PS50888"/>
    </source>
</evidence>
<evidence type="ECO:0000256" key="1">
    <source>
        <dbReference type="ARBA" id="ARBA00004123"/>
    </source>
</evidence>
<dbReference type="InterPro" id="IPR036638">
    <property type="entry name" value="HLH_DNA-bd_sf"/>
</dbReference>
<evidence type="ECO:0000256" key="2">
    <source>
        <dbReference type="ARBA" id="ARBA00022473"/>
    </source>
</evidence>
<dbReference type="CDD" id="cd19715">
    <property type="entry name" value="bHLH_TS_amos_like"/>
    <property type="match status" value="1"/>
</dbReference>
<dbReference type="Proteomes" id="UP001642540">
    <property type="component" value="Unassembled WGS sequence"/>
</dbReference>
<reference evidence="8 9" key="1">
    <citation type="submission" date="2024-08" db="EMBL/GenBank/DDBJ databases">
        <authorList>
            <person name="Cucini C."/>
            <person name="Frati F."/>
        </authorList>
    </citation>
    <scope>NUCLEOTIDE SEQUENCE [LARGE SCALE GENOMIC DNA]</scope>
</reference>
<evidence type="ECO:0000256" key="6">
    <source>
        <dbReference type="SAM" id="MobiDB-lite"/>
    </source>
</evidence>
<dbReference type="InterPro" id="IPR011598">
    <property type="entry name" value="bHLH_dom"/>
</dbReference>
<gene>
    <name evidence="8" type="ORF">ODALV1_LOCUS15913</name>
</gene>
<keyword evidence="5" id="KW-0539">Nucleus</keyword>
<proteinExistence type="predicted"/>
<dbReference type="PANTHER" id="PTHR19290:SF162">
    <property type="entry name" value="TRANSCRIPTION FACTOR ATOH7"/>
    <property type="match status" value="1"/>
</dbReference>
<keyword evidence="9" id="KW-1185">Reference proteome</keyword>
<feature type="domain" description="BHLH" evidence="7">
    <location>
        <begin position="134"/>
        <end position="186"/>
    </location>
</feature>
<comment type="caution">
    <text evidence="8">The sequence shown here is derived from an EMBL/GenBank/DDBJ whole genome shotgun (WGS) entry which is preliminary data.</text>
</comment>
<dbReference type="SUPFAM" id="SSF47459">
    <property type="entry name" value="HLH, helix-loop-helix DNA-binding domain"/>
    <property type="match status" value="1"/>
</dbReference>
<name>A0ABP1R2U7_9HEXA</name>
<dbReference type="PANTHER" id="PTHR19290">
    <property type="entry name" value="BASIC HELIX-LOOP-HELIX PROTEIN NEUROGENIN-RELATED"/>
    <property type="match status" value="1"/>
</dbReference>
<evidence type="ECO:0000313" key="9">
    <source>
        <dbReference type="Proteomes" id="UP001642540"/>
    </source>
</evidence>
<keyword evidence="2" id="KW-0217">Developmental protein</keyword>
<evidence type="ECO:0000256" key="5">
    <source>
        <dbReference type="ARBA" id="ARBA00023242"/>
    </source>
</evidence>
<feature type="region of interest" description="Disordered" evidence="6">
    <location>
        <begin position="50"/>
        <end position="128"/>
    </location>
</feature>